<dbReference type="InterPro" id="IPR042094">
    <property type="entry name" value="T2SS_GspF_sf"/>
</dbReference>
<dbReference type="Gene3D" id="1.20.81.30">
    <property type="entry name" value="Type II secretion system (T2SS), domain F"/>
    <property type="match status" value="2"/>
</dbReference>
<feature type="transmembrane region" description="Helical" evidence="9">
    <location>
        <begin position="211"/>
        <end position="240"/>
    </location>
</feature>
<keyword evidence="12" id="KW-1185">Reference proteome</keyword>
<reference evidence="11 12" key="1">
    <citation type="submission" date="2024-04" db="EMBL/GenBank/DDBJ databases">
        <title>draft genome sequnece of Paenibacillus filicis.</title>
        <authorList>
            <person name="Kim D.-U."/>
        </authorList>
    </citation>
    <scope>NUCLEOTIDE SEQUENCE [LARGE SCALE GENOMIC DNA]</scope>
    <source>
        <strain evidence="11 12">KACC14197</strain>
    </source>
</reference>
<feature type="domain" description="Type II secretion system protein GspF" evidence="10">
    <location>
        <begin position="69"/>
        <end position="192"/>
    </location>
</feature>
<keyword evidence="3 8" id="KW-0813">Transport</keyword>
<feature type="transmembrane region" description="Helical" evidence="9">
    <location>
        <begin position="169"/>
        <end position="191"/>
    </location>
</feature>
<protein>
    <submittedName>
        <fullName evidence="11">Type II secretion system F family protein</fullName>
    </submittedName>
</protein>
<dbReference type="PRINTS" id="PR00812">
    <property type="entry name" value="BCTERIALGSPF"/>
</dbReference>
<organism evidence="11 12">
    <name type="scientific">Paenibacillus filicis</name>
    <dbReference type="NCBI Taxonomy" id="669464"/>
    <lineage>
        <taxon>Bacteria</taxon>
        <taxon>Bacillati</taxon>
        <taxon>Bacillota</taxon>
        <taxon>Bacilli</taxon>
        <taxon>Bacillales</taxon>
        <taxon>Paenibacillaceae</taxon>
        <taxon>Paenibacillus</taxon>
    </lineage>
</organism>
<evidence type="ECO:0000259" key="10">
    <source>
        <dbReference type="Pfam" id="PF00482"/>
    </source>
</evidence>
<evidence type="ECO:0000256" key="2">
    <source>
        <dbReference type="ARBA" id="ARBA00005745"/>
    </source>
</evidence>
<keyword evidence="4" id="KW-1003">Cell membrane</keyword>
<proteinExistence type="inferred from homology"/>
<dbReference type="InterPro" id="IPR001992">
    <property type="entry name" value="T2SS_GspF/T4SS_PilC_CS"/>
</dbReference>
<keyword evidence="6 9" id="KW-1133">Transmembrane helix</keyword>
<evidence type="ECO:0000256" key="9">
    <source>
        <dbReference type="SAM" id="Phobius"/>
    </source>
</evidence>
<evidence type="ECO:0000256" key="8">
    <source>
        <dbReference type="RuleBase" id="RU003923"/>
    </source>
</evidence>
<dbReference type="Proteomes" id="UP001469365">
    <property type="component" value="Unassembled WGS sequence"/>
</dbReference>
<comment type="caution">
    <text evidence="11">The sequence shown here is derived from an EMBL/GenBank/DDBJ whole genome shotgun (WGS) entry which is preliminary data.</text>
</comment>
<evidence type="ECO:0000256" key="5">
    <source>
        <dbReference type="ARBA" id="ARBA00022692"/>
    </source>
</evidence>
<evidence type="ECO:0000256" key="4">
    <source>
        <dbReference type="ARBA" id="ARBA00022475"/>
    </source>
</evidence>
<dbReference type="PANTHER" id="PTHR30012:SF0">
    <property type="entry name" value="TYPE II SECRETION SYSTEM PROTEIN F-RELATED"/>
    <property type="match status" value="1"/>
</dbReference>
<dbReference type="InterPro" id="IPR003004">
    <property type="entry name" value="GspF/PilC"/>
</dbReference>
<evidence type="ECO:0000313" key="12">
    <source>
        <dbReference type="Proteomes" id="UP001469365"/>
    </source>
</evidence>
<dbReference type="RefSeq" id="WP_341415685.1">
    <property type="nucleotide sequence ID" value="NZ_JBBPCC010000006.1"/>
</dbReference>
<dbReference type="PANTHER" id="PTHR30012">
    <property type="entry name" value="GENERAL SECRETION PATHWAY PROTEIN"/>
    <property type="match status" value="1"/>
</dbReference>
<comment type="similarity">
    <text evidence="2 8">Belongs to the GSP F family.</text>
</comment>
<dbReference type="PROSITE" id="PS00874">
    <property type="entry name" value="T2SP_F"/>
    <property type="match status" value="1"/>
</dbReference>
<feature type="transmembrane region" description="Helical" evidence="9">
    <location>
        <begin position="375"/>
        <end position="396"/>
    </location>
</feature>
<sequence length="407" mass="45747">MPKFMYKAVNHSGMPFKGTLEAQSFEQAMDELKRKGYWITELLDQSQSLLHREIKFGGPKVKVQQFTIFCRQLATLYKSGVSMVESVKALAEQTENKEFRRILTDVAMSMQQGTQMSEAASRYPTVFSGIFINMLKAGELSGNLDEMLNRLAVFYEKEHYTREKVKSAMVYPVIMGILTVVVVTLMMLFVIPNYVTSFQSMGLELPLPTRMVIAVSDWIVAFWYVIPLIIFTPSILISLIRRHPKGPYWIDYVKLRIPVFGKLLHKQAIARFSRTFSSLFTAAIPMLQALTLVSSVTGNVVVGKVIEDARDGLIGGRSITDPFRQTWLFPPMVVQMMAVGEQSGALDTMLEKVADFYEAEVDAMTDRLKSLLEPLMIVALSGVVGGIVLAVMLPTFDMMKNGMVPMN</sequence>
<evidence type="ECO:0000256" key="7">
    <source>
        <dbReference type="ARBA" id="ARBA00023136"/>
    </source>
</evidence>
<dbReference type="Pfam" id="PF00482">
    <property type="entry name" value="T2SSF"/>
    <property type="match status" value="2"/>
</dbReference>
<accession>A0ABU9DK88</accession>
<evidence type="ECO:0000256" key="3">
    <source>
        <dbReference type="ARBA" id="ARBA00022448"/>
    </source>
</evidence>
<feature type="domain" description="Type II secretion system protein GspF" evidence="10">
    <location>
        <begin position="272"/>
        <end position="394"/>
    </location>
</feature>
<keyword evidence="7 9" id="KW-0472">Membrane</keyword>
<name>A0ABU9DK88_9BACL</name>
<evidence type="ECO:0000256" key="6">
    <source>
        <dbReference type="ARBA" id="ARBA00022989"/>
    </source>
</evidence>
<dbReference type="InterPro" id="IPR018076">
    <property type="entry name" value="T2SS_GspF_dom"/>
</dbReference>
<keyword evidence="5 8" id="KW-0812">Transmembrane</keyword>
<comment type="subcellular location">
    <subcellularLocation>
        <location evidence="1 8">Cell membrane</location>
        <topology evidence="1 8">Multi-pass membrane protein</topology>
    </subcellularLocation>
</comment>
<evidence type="ECO:0000256" key="1">
    <source>
        <dbReference type="ARBA" id="ARBA00004651"/>
    </source>
</evidence>
<evidence type="ECO:0000313" key="11">
    <source>
        <dbReference type="EMBL" id="MEK8128607.1"/>
    </source>
</evidence>
<gene>
    <name evidence="11" type="ORF">WMW72_11890</name>
</gene>
<dbReference type="EMBL" id="JBBPCC010000006">
    <property type="protein sequence ID" value="MEK8128607.1"/>
    <property type="molecule type" value="Genomic_DNA"/>
</dbReference>